<proteinExistence type="predicted"/>
<evidence type="ECO:0000256" key="1">
    <source>
        <dbReference type="ARBA" id="ARBA00022679"/>
    </source>
</evidence>
<keyword evidence="1" id="KW-0808">Transferase</keyword>
<sequence length="252" mass="28899">MNQYRRKDNTDKQIHQYDKFSAEYASLTQVDPAKRFIQYPEALKLLGKVENKKILDIGCGNGTLTRMLARRGAIVVGYDPSIRQIEEAQKLEQEETLGIRYFAADKPPNLPGYKFDKVVSVMVLLYASDQKNLREIFSYAQKALVRNGSFISITFNPGYKRLGEIAYNRRFSKTDNGKIQVEFIDENGKITMSAKFSDFSIADYERAAKEAGFTKQDWIKLTITPEGKTEKGNSFWEKFENDPPYIGIKVIK</sequence>
<dbReference type="CDD" id="cd02440">
    <property type="entry name" value="AdoMet_MTases"/>
    <property type="match status" value="1"/>
</dbReference>
<organism evidence="3 4">
    <name type="scientific">Candidatus Gottesmanbacteria bacterium GW2011_GWA2_44_17</name>
    <dbReference type="NCBI Taxonomy" id="1618444"/>
    <lineage>
        <taxon>Bacteria</taxon>
        <taxon>Candidatus Gottesmaniibacteriota</taxon>
    </lineage>
</organism>
<dbReference type="InterPro" id="IPR029063">
    <property type="entry name" value="SAM-dependent_MTases_sf"/>
</dbReference>
<evidence type="ECO:0000313" key="4">
    <source>
        <dbReference type="Proteomes" id="UP000034063"/>
    </source>
</evidence>
<keyword evidence="3" id="KW-0489">Methyltransferase</keyword>
<dbReference type="GO" id="GO:0032259">
    <property type="term" value="P:methylation"/>
    <property type="evidence" value="ECO:0007669"/>
    <property type="project" value="UniProtKB-KW"/>
</dbReference>
<dbReference type="GO" id="GO:0008168">
    <property type="term" value="F:methyltransferase activity"/>
    <property type="evidence" value="ECO:0007669"/>
    <property type="project" value="UniProtKB-KW"/>
</dbReference>
<dbReference type="InterPro" id="IPR041698">
    <property type="entry name" value="Methyltransf_25"/>
</dbReference>
<dbReference type="PANTHER" id="PTHR43861">
    <property type="entry name" value="TRANS-ACONITATE 2-METHYLTRANSFERASE-RELATED"/>
    <property type="match status" value="1"/>
</dbReference>
<gene>
    <name evidence="3" type="ORF">UW37_C0028G0014</name>
</gene>
<dbReference type="EMBL" id="LCIB01000028">
    <property type="protein sequence ID" value="KKT46235.1"/>
    <property type="molecule type" value="Genomic_DNA"/>
</dbReference>
<dbReference type="AlphaFoldDB" id="A0A0G1HH67"/>
<evidence type="ECO:0000259" key="2">
    <source>
        <dbReference type="Pfam" id="PF13649"/>
    </source>
</evidence>
<dbReference type="Proteomes" id="UP000034063">
    <property type="component" value="Unassembled WGS sequence"/>
</dbReference>
<comment type="caution">
    <text evidence="3">The sequence shown here is derived from an EMBL/GenBank/DDBJ whole genome shotgun (WGS) entry which is preliminary data.</text>
</comment>
<dbReference type="SUPFAM" id="SSF53335">
    <property type="entry name" value="S-adenosyl-L-methionine-dependent methyltransferases"/>
    <property type="match status" value="1"/>
</dbReference>
<accession>A0A0G1HH67</accession>
<evidence type="ECO:0000313" key="3">
    <source>
        <dbReference type="EMBL" id="KKT46235.1"/>
    </source>
</evidence>
<reference evidence="3 4" key="1">
    <citation type="journal article" date="2015" name="Nature">
        <title>rRNA introns, odd ribosomes, and small enigmatic genomes across a large radiation of phyla.</title>
        <authorList>
            <person name="Brown C.T."/>
            <person name="Hug L.A."/>
            <person name="Thomas B.C."/>
            <person name="Sharon I."/>
            <person name="Castelle C.J."/>
            <person name="Singh A."/>
            <person name="Wilkins M.J."/>
            <person name="Williams K.H."/>
            <person name="Banfield J.F."/>
        </authorList>
    </citation>
    <scope>NUCLEOTIDE SEQUENCE [LARGE SCALE GENOMIC DNA]</scope>
</reference>
<name>A0A0G1HH67_9BACT</name>
<dbReference type="Pfam" id="PF13649">
    <property type="entry name" value="Methyltransf_25"/>
    <property type="match status" value="1"/>
</dbReference>
<dbReference type="Gene3D" id="3.40.50.150">
    <property type="entry name" value="Vaccinia Virus protein VP39"/>
    <property type="match status" value="1"/>
</dbReference>
<feature type="domain" description="Methyltransferase" evidence="2">
    <location>
        <begin position="54"/>
        <end position="148"/>
    </location>
</feature>
<protein>
    <submittedName>
        <fullName evidence="3">Methylase</fullName>
    </submittedName>
</protein>